<protein>
    <submittedName>
        <fullName evidence="3">DUF1758 domain-containing protein</fullName>
    </submittedName>
</protein>
<keyword evidence="1" id="KW-0812">Transmembrane</keyword>
<keyword evidence="2" id="KW-1185">Reference proteome</keyword>
<dbReference type="WBParaSite" id="Hba_11676">
    <property type="protein sequence ID" value="Hba_11676"/>
    <property type="gene ID" value="Hba_11676"/>
</dbReference>
<dbReference type="SUPFAM" id="SSF56672">
    <property type="entry name" value="DNA/RNA polymerases"/>
    <property type="match status" value="1"/>
</dbReference>
<name>A0A1I7X267_HETBA</name>
<dbReference type="AlphaFoldDB" id="A0A1I7X267"/>
<dbReference type="Proteomes" id="UP000095283">
    <property type="component" value="Unplaced"/>
</dbReference>
<dbReference type="Gene3D" id="3.30.70.270">
    <property type="match status" value="1"/>
</dbReference>
<evidence type="ECO:0000256" key="1">
    <source>
        <dbReference type="SAM" id="Phobius"/>
    </source>
</evidence>
<sequence length="700" mass="80290">MALCKILFEKWEFFAVGVEMRKTIIFFFVSFSLVISAIMSLAVISAALKSPCFIMKSSYMRDSRALSSESLREVINDSKLVIVGFVGLLYDRSFIIISHHLKVDNVKVHLIYYEFKNILNRLGVLVSKVQRDPNDTLTYPSLLALIIRDNIGEILKQESTVERIFADNKRIILPSNKLHYGSSNTVNNNTIHRSDNKYNEPTPISSTFSAASNVLKENNLTNKGCAYCLNNSHLSTMCEKYSTPDARKKRSVELKLCFSCLGDHTYKDCKKFAKRSIILLCFTPIVHSSTTQLPPCHSKDAHLVIRGVPLTLPHSHEKPAILIGSDYMWDILDGYSYTILPSGFLLLDTKIGFMLTGKGRLNYINKNILTTNTAVHDKYNEINSLLENFWKLETIGIHENPTLSDDEECLLLYLKTMIDTWLNGLGNHLILDYLLTFLCLSRLHSVFKQLNNNFELMQKYDAIIKEQLTLDIIEPVLNDHKPDSNIIHYLAHHPVVNLQKSTTKVRIVYDASAKTRNNPSLNECLYRGPVLLPDLCGVLLRFRLAPIAISADVEKAFLQITLAPPDREVTRFLWLKDVTQPPTPNNIITYRFTRVPFGIISSPFLLGATIRYHLEQNETTIAHNLWRNFMWIMFLWLQKMLTIKLFEDASMNLREFISNNAEFNEFLKEKGHHIPDISKILGIKWNISTDNLHFFDTQLY</sequence>
<dbReference type="PANTHER" id="PTHR47331:SF1">
    <property type="entry name" value="GAG-LIKE PROTEIN"/>
    <property type="match status" value="1"/>
</dbReference>
<feature type="transmembrane region" description="Helical" evidence="1">
    <location>
        <begin position="24"/>
        <end position="48"/>
    </location>
</feature>
<dbReference type="PANTHER" id="PTHR47331">
    <property type="entry name" value="PHD-TYPE DOMAIN-CONTAINING PROTEIN"/>
    <property type="match status" value="1"/>
</dbReference>
<proteinExistence type="predicted"/>
<dbReference type="Gene3D" id="3.10.10.10">
    <property type="entry name" value="HIV Type 1 Reverse Transcriptase, subunit A, domain 1"/>
    <property type="match status" value="1"/>
</dbReference>
<reference evidence="3" key="1">
    <citation type="submission" date="2016-11" db="UniProtKB">
        <authorList>
            <consortium name="WormBaseParasite"/>
        </authorList>
    </citation>
    <scope>IDENTIFICATION</scope>
</reference>
<evidence type="ECO:0000313" key="2">
    <source>
        <dbReference type="Proteomes" id="UP000095283"/>
    </source>
</evidence>
<dbReference type="InterPro" id="IPR043128">
    <property type="entry name" value="Rev_trsase/Diguanyl_cyclase"/>
</dbReference>
<organism evidence="2 3">
    <name type="scientific">Heterorhabditis bacteriophora</name>
    <name type="common">Entomopathogenic nematode worm</name>
    <dbReference type="NCBI Taxonomy" id="37862"/>
    <lineage>
        <taxon>Eukaryota</taxon>
        <taxon>Metazoa</taxon>
        <taxon>Ecdysozoa</taxon>
        <taxon>Nematoda</taxon>
        <taxon>Chromadorea</taxon>
        <taxon>Rhabditida</taxon>
        <taxon>Rhabditina</taxon>
        <taxon>Rhabditomorpha</taxon>
        <taxon>Strongyloidea</taxon>
        <taxon>Heterorhabditidae</taxon>
        <taxon>Heterorhabditis</taxon>
    </lineage>
</organism>
<dbReference type="InterPro" id="IPR043502">
    <property type="entry name" value="DNA/RNA_pol_sf"/>
</dbReference>
<keyword evidence="1" id="KW-0472">Membrane</keyword>
<evidence type="ECO:0000313" key="3">
    <source>
        <dbReference type="WBParaSite" id="Hba_11676"/>
    </source>
</evidence>
<accession>A0A1I7X267</accession>
<keyword evidence="1" id="KW-1133">Transmembrane helix</keyword>